<reference evidence="2 3" key="2">
    <citation type="submission" date="2022-01" db="EMBL/GenBank/DDBJ databases">
        <title>Lysobacter chinensis sp. nov., a bacterium isolated from cow dung compost.</title>
        <authorList>
            <person name="Liu Y."/>
        </authorList>
    </citation>
    <scope>NUCLEOTIDE SEQUENCE [LARGE SCALE GENOMIC DNA]</scope>
    <source>
        <strain evidence="2 3">TLK-CK17</strain>
    </source>
</reference>
<evidence type="ECO:0000313" key="3">
    <source>
        <dbReference type="Proteomes" id="UP001430796"/>
    </source>
</evidence>
<name>A0ABS9HXH4_9GAMM</name>
<feature type="compositionally biased region" description="Basic residues" evidence="1">
    <location>
        <begin position="38"/>
        <end position="47"/>
    </location>
</feature>
<protein>
    <submittedName>
        <fullName evidence="2">Uncharacterized protein</fullName>
    </submittedName>
</protein>
<reference evidence="2 3" key="3">
    <citation type="submission" date="2022-01" db="EMBL/GenBank/DDBJ databases">
        <authorList>
            <person name="Zhou L.Y."/>
        </authorList>
    </citation>
    <scope>NUCLEOTIDE SEQUENCE [LARGE SCALE GENOMIC DNA]</scope>
    <source>
        <strain evidence="2 3">TLK-CK17</strain>
    </source>
</reference>
<dbReference type="Proteomes" id="UP001430796">
    <property type="component" value="Unassembled WGS sequence"/>
</dbReference>
<dbReference type="RefSeq" id="WP_237056683.1">
    <property type="nucleotide sequence ID" value="NZ_JAKJPO010000018.1"/>
</dbReference>
<proteinExistence type="predicted"/>
<gene>
    <name evidence="2" type="ORF">L3V18_17590</name>
</gene>
<comment type="caution">
    <text evidence="2">The sequence shown here is derived from an EMBL/GenBank/DDBJ whole genome shotgun (WGS) entry which is preliminary data.</text>
</comment>
<sequence length="64" mass="7149">MSIYKDLLFLHGYLRDLSVADDIEPAAPQKRPVAQPKPARRAARGRRGGMLGRAWISLTAVRPH</sequence>
<evidence type="ECO:0000256" key="1">
    <source>
        <dbReference type="SAM" id="MobiDB-lite"/>
    </source>
</evidence>
<reference evidence="3" key="1">
    <citation type="submission" date="2022-01" db="EMBL/GenBank/DDBJ databases">
        <title>Lysobacter chinensis sp. nov., a bacterium isolated from cow dung compost.</title>
        <authorList>
            <person name="Zhou L.Y."/>
        </authorList>
    </citation>
    <scope>NUCLEOTIDE SEQUENCE [LARGE SCALE GENOMIC DNA]</scope>
    <source>
        <strain evidence="3">TLK-CK17</strain>
    </source>
</reference>
<keyword evidence="3" id="KW-1185">Reference proteome</keyword>
<dbReference type="EMBL" id="JAKJPO010000018">
    <property type="protein sequence ID" value="MCF7223576.1"/>
    <property type="molecule type" value="Genomic_DNA"/>
</dbReference>
<evidence type="ECO:0000313" key="2">
    <source>
        <dbReference type="EMBL" id="MCF7223576.1"/>
    </source>
</evidence>
<organism evidence="2 3">
    <name type="scientific">Marilutibacter chinensis</name>
    <dbReference type="NCBI Taxonomy" id="2912247"/>
    <lineage>
        <taxon>Bacteria</taxon>
        <taxon>Pseudomonadati</taxon>
        <taxon>Pseudomonadota</taxon>
        <taxon>Gammaproteobacteria</taxon>
        <taxon>Lysobacterales</taxon>
        <taxon>Lysobacteraceae</taxon>
        <taxon>Marilutibacter</taxon>
    </lineage>
</organism>
<accession>A0ABS9HXH4</accession>
<feature type="region of interest" description="Disordered" evidence="1">
    <location>
        <begin position="27"/>
        <end position="48"/>
    </location>
</feature>